<feature type="compositionally biased region" description="Basic and acidic residues" evidence="1">
    <location>
        <begin position="70"/>
        <end position="80"/>
    </location>
</feature>
<feature type="compositionally biased region" description="Basic residues" evidence="1">
    <location>
        <begin position="35"/>
        <end position="60"/>
    </location>
</feature>
<gene>
    <name evidence="2" type="ORF">GFSPODELE1_LOCUS9003</name>
</gene>
<name>A0ABP1DZU4_9APHY</name>
<proteinExistence type="predicted"/>
<keyword evidence="3" id="KW-1185">Reference proteome</keyword>
<dbReference type="Proteomes" id="UP001497453">
    <property type="component" value="Chromosome 7"/>
</dbReference>
<feature type="compositionally biased region" description="Basic residues" evidence="1">
    <location>
        <begin position="12"/>
        <end position="21"/>
    </location>
</feature>
<sequence length="242" mass="26839">MMDGQKGGNGMARRRKAKRSAHSIFQSTIRLYGSSHRKRWGHRLRPRTSRSIRKRLRLGHNCKLSNPQGGRDDAPLRESTVRSNNELGDLPPFPPIGYSRTPGRSSSHAPQKPSSTAESHQEHDVPKGQSMRGPLFPFLTFGACPPQADISSRLPSVELMSSPPSPPIPPHVTQARDTQCSLWQPRIHSWRHHSRSRPHSGSARPTTSTHAVVFGDVYAEGKPDVRIGGVKDSSIKRPGVER</sequence>
<feature type="compositionally biased region" description="Basic and acidic residues" evidence="1">
    <location>
        <begin position="233"/>
        <end position="242"/>
    </location>
</feature>
<evidence type="ECO:0000256" key="1">
    <source>
        <dbReference type="SAM" id="MobiDB-lite"/>
    </source>
</evidence>
<feature type="compositionally biased region" description="Polar residues" evidence="1">
    <location>
        <begin position="102"/>
        <end position="118"/>
    </location>
</feature>
<dbReference type="EMBL" id="OZ037950">
    <property type="protein sequence ID" value="CAL1712804.1"/>
    <property type="molecule type" value="Genomic_DNA"/>
</dbReference>
<feature type="region of interest" description="Disordered" evidence="1">
    <location>
        <begin position="223"/>
        <end position="242"/>
    </location>
</feature>
<evidence type="ECO:0000313" key="2">
    <source>
        <dbReference type="EMBL" id="CAL1712804.1"/>
    </source>
</evidence>
<protein>
    <submittedName>
        <fullName evidence="2">Uncharacterized protein</fullName>
    </submittedName>
</protein>
<organism evidence="2 3">
    <name type="scientific">Somion occarium</name>
    <dbReference type="NCBI Taxonomy" id="3059160"/>
    <lineage>
        <taxon>Eukaryota</taxon>
        <taxon>Fungi</taxon>
        <taxon>Dikarya</taxon>
        <taxon>Basidiomycota</taxon>
        <taxon>Agaricomycotina</taxon>
        <taxon>Agaricomycetes</taxon>
        <taxon>Polyporales</taxon>
        <taxon>Cerrenaceae</taxon>
        <taxon>Somion</taxon>
    </lineage>
</organism>
<feature type="region of interest" description="Disordered" evidence="1">
    <location>
        <begin position="1"/>
        <end position="132"/>
    </location>
</feature>
<feature type="compositionally biased region" description="Gly residues" evidence="1">
    <location>
        <begin position="1"/>
        <end position="10"/>
    </location>
</feature>
<reference evidence="3" key="1">
    <citation type="submission" date="2024-04" db="EMBL/GenBank/DDBJ databases">
        <authorList>
            <person name="Shaw F."/>
            <person name="Minotto A."/>
        </authorList>
    </citation>
    <scope>NUCLEOTIDE SEQUENCE [LARGE SCALE GENOMIC DNA]</scope>
</reference>
<evidence type="ECO:0000313" key="3">
    <source>
        <dbReference type="Proteomes" id="UP001497453"/>
    </source>
</evidence>
<accession>A0ABP1DZU4</accession>